<evidence type="ECO:0000313" key="4">
    <source>
        <dbReference type="EMBL" id="PMD25602.1"/>
    </source>
</evidence>
<organism evidence="4 5">
    <name type="scientific">Hyaloscypha hepaticicola</name>
    <dbReference type="NCBI Taxonomy" id="2082293"/>
    <lineage>
        <taxon>Eukaryota</taxon>
        <taxon>Fungi</taxon>
        <taxon>Dikarya</taxon>
        <taxon>Ascomycota</taxon>
        <taxon>Pezizomycotina</taxon>
        <taxon>Leotiomycetes</taxon>
        <taxon>Helotiales</taxon>
        <taxon>Hyaloscyphaceae</taxon>
        <taxon>Hyaloscypha</taxon>
    </lineage>
</organism>
<protein>
    <submittedName>
        <fullName evidence="4">Uncharacterized protein</fullName>
    </submittedName>
</protein>
<dbReference type="InterPro" id="IPR054471">
    <property type="entry name" value="GPIID_WHD"/>
</dbReference>
<feature type="domain" description="GPI inositol-deacylase winged helix" evidence="2">
    <location>
        <begin position="301"/>
        <end position="377"/>
    </location>
</feature>
<evidence type="ECO:0000259" key="3">
    <source>
        <dbReference type="Pfam" id="PF24883"/>
    </source>
</evidence>
<proteinExistence type="predicted"/>
<evidence type="ECO:0000256" key="1">
    <source>
        <dbReference type="ARBA" id="ARBA00022737"/>
    </source>
</evidence>
<sequence>EIVNWISQIKFEVKQDEVFSARQEGTGEWFLKNPDFQAWLDGKDARPVIWCPGIPGAGKTVLAAMIISYIQSNLQSSQVGIAYIYCDYRLQREQTFESLIASLLSQLVDQKLTIPDAVQKCHDLHWNRKTRPKLPEYLALLRGVISQFSSVFVVIDALDECDEGVRDRLLKEIGHFKGNARVLCTSRYLPDIMEAFEDVRPWLEISASESDMKKYIAGRVEQEIRLQRHIKAEPALLQEIEDKVIELSQGMFLAGKLHLNVLAKKQTRKAVRRALQDLPQGINEIYDSMMSRIDAQEVEDIQLARRALTWIACTFRPLTIFELQHATQIQILDPDDEDLAEDDLPSPDLILAVCAGLIIRDERGIVRLVHPSTQEYFDRRRSSIFPMAHHEITIACMRCLSLKAIAKKLSTVFLTAITMSVDQIYHAHSGTVDLRQQYPLLFYASTEWRSHARKHIEETPSSEIDGDYWETLLEQLNEADIMSYAANFGIDLDIMLLVKFYESIEGMSQPWIALLLVFL</sequence>
<dbReference type="EMBL" id="KZ613470">
    <property type="protein sequence ID" value="PMD25602.1"/>
    <property type="molecule type" value="Genomic_DNA"/>
</dbReference>
<evidence type="ECO:0000259" key="2">
    <source>
        <dbReference type="Pfam" id="PF22939"/>
    </source>
</evidence>
<dbReference type="InterPro" id="IPR056884">
    <property type="entry name" value="NPHP3-like_N"/>
</dbReference>
<dbReference type="STRING" id="1745343.A0A2J6QH72"/>
<reference evidence="4 5" key="1">
    <citation type="submission" date="2016-05" db="EMBL/GenBank/DDBJ databases">
        <title>A degradative enzymes factory behind the ericoid mycorrhizal symbiosis.</title>
        <authorList>
            <consortium name="DOE Joint Genome Institute"/>
            <person name="Martino E."/>
            <person name="Morin E."/>
            <person name="Grelet G."/>
            <person name="Kuo A."/>
            <person name="Kohler A."/>
            <person name="Daghino S."/>
            <person name="Barry K."/>
            <person name="Choi C."/>
            <person name="Cichocki N."/>
            <person name="Clum A."/>
            <person name="Copeland A."/>
            <person name="Hainaut M."/>
            <person name="Haridas S."/>
            <person name="Labutti K."/>
            <person name="Lindquist E."/>
            <person name="Lipzen A."/>
            <person name="Khouja H.-R."/>
            <person name="Murat C."/>
            <person name="Ohm R."/>
            <person name="Olson A."/>
            <person name="Spatafora J."/>
            <person name="Veneault-Fourrey C."/>
            <person name="Henrissat B."/>
            <person name="Grigoriev I."/>
            <person name="Martin F."/>
            <person name="Perotto S."/>
        </authorList>
    </citation>
    <scope>NUCLEOTIDE SEQUENCE [LARGE SCALE GENOMIC DNA]</scope>
    <source>
        <strain evidence="4 5">UAMH 7357</strain>
    </source>
</reference>
<dbReference type="OrthoDB" id="195446at2759"/>
<evidence type="ECO:0000313" key="5">
    <source>
        <dbReference type="Proteomes" id="UP000235672"/>
    </source>
</evidence>
<keyword evidence="5" id="KW-1185">Reference proteome</keyword>
<dbReference type="Gene3D" id="3.40.50.300">
    <property type="entry name" value="P-loop containing nucleotide triphosphate hydrolases"/>
    <property type="match status" value="1"/>
</dbReference>
<dbReference type="Pfam" id="PF24883">
    <property type="entry name" value="NPHP3_N"/>
    <property type="match status" value="1"/>
</dbReference>
<dbReference type="Pfam" id="PF22939">
    <property type="entry name" value="WHD_GPIID"/>
    <property type="match status" value="1"/>
</dbReference>
<feature type="non-terminal residue" evidence="4">
    <location>
        <position position="1"/>
    </location>
</feature>
<feature type="domain" description="Nephrocystin 3-like N-terminal" evidence="3">
    <location>
        <begin position="25"/>
        <end position="187"/>
    </location>
</feature>
<dbReference type="PANTHER" id="PTHR10039">
    <property type="entry name" value="AMELOGENIN"/>
    <property type="match status" value="1"/>
</dbReference>
<gene>
    <name evidence="4" type="ORF">NA56DRAFT_564915</name>
</gene>
<dbReference type="SUPFAM" id="SSF52540">
    <property type="entry name" value="P-loop containing nucleoside triphosphate hydrolases"/>
    <property type="match status" value="1"/>
</dbReference>
<name>A0A2J6QH72_9HELO</name>
<dbReference type="PANTHER" id="PTHR10039:SF15">
    <property type="entry name" value="NACHT DOMAIN-CONTAINING PROTEIN"/>
    <property type="match status" value="1"/>
</dbReference>
<keyword evidence="1" id="KW-0677">Repeat</keyword>
<dbReference type="InterPro" id="IPR027417">
    <property type="entry name" value="P-loop_NTPase"/>
</dbReference>
<dbReference type="Proteomes" id="UP000235672">
    <property type="component" value="Unassembled WGS sequence"/>
</dbReference>
<dbReference type="AlphaFoldDB" id="A0A2J6QH72"/>
<accession>A0A2J6QH72</accession>